<accession>A0A161SJU1</accession>
<proteinExistence type="predicted"/>
<dbReference type="EMBL" id="LQNU01000048">
    <property type="protein sequence ID" value="KZE82125.1"/>
    <property type="molecule type" value="Genomic_DNA"/>
</dbReference>
<dbReference type="AlphaFoldDB" id="A0A161SJU1"/>
<protein>
    <recommendedName>
        <fullName evidence="2">DUF4369 domain-containing protein</fullName>
    </recommendedName>
</protein>
<dbReference type="Proteomes" id="UP000076630">
    <property type="component" value="Unassembled WGS sequence"/>
</dbReference>
<feature type="chain" id="PRO_5007826422" description="DUF4369 domain-containing protein" evidence="1">
    <location>
        <begin position="25"/>
        <end position="253"/>
    </location>
</feature>
<dbReference type="PROSITE" id="PS51257">
    <property type="entry name" value="PROKAR_LIPOPROTEIN"/>
    <property type="match status" value="1"/>
</dbReference>
<organism evidence="3 4">
    <name type="scientific">Myroides marinus</name>
    <dbReference type="NCBI Taxonomy" id="703342"/>
    <lineage>
        <taxon>Bacteria</taxon>
        <taxon>Pseudomonadati</taxon>
        <taxon>Bacteroidota</taxon>
        <taxon>Flavobacteriia</taxon>
        <taxon>Flavobacteriales</taxon>
        <taxon>Flavobacteriaceae</taxon>
        <taxon>Myroides</taxon>
    </lineage>
</organism>
<dbReference type="RefSeq" id="WP_038987925.1">
    <property type="nucleotide sequence ID" value="NZ_JACAJW010000001.1"/>
</dbReference>
<reference evidence="3 4" key="1">
    <citation type="submission" date="2016-01" db="EMBL/GenBank/DDBJ databases">
        <title>Whole genome sequencing of Myroides marinus L41.</title>
        <authorList>
            <person name="Hong K.W."/>
        </authorList>
    </citation>
    <scope>NUCLEOTIDE SEQUENCE [LARGE SCALE GENOMIC DNA]</scope>
    <source>
        <strain evidence="3 4">L41</strain>
    </source>
</reference>
<evidence type="ECO:0000313" key="3">
    <source>
        <dbReference type="EMBL" id="KZE82125.1"/>
    </source>
</evidence>
<gene>
    <name evidence="3" type="ORF">AV926_07470</name>
</gene>
<dbReference type="Pfam" id="PF14289">
    <property type="entry name" value="DUF4369"/>
    <property type="match status" value="1"/>
</dbReference>
<feature type="signal peptide" evidence="1">
    <location>
        <begin position="1"/>
        <end position="24"/>
    </location>
</feature>
<name>A0A161SJU1_9FLAO</name>
<sequence length="253" mass="28527">MKKVVCALLLATGALFMSCNKDNAKGNLTVTGNVDGFKQGKLYLYQIQDTVFKAIDSLTIKGDSKFKFTLNIDSPEVFFLTLDRGHTNSQDNQIMFFAEPGQMTINTTLKNFYSDAKVTGSKSQEVYDDYLKTRSLIIEKQNNLLVDIFNAEKENNITKKDSLNNLSKKLTIRKYLNAVNFAITHKESDASPYIALTDLYDANTKLLDTIYKSLSTDVLKHKYGKQLDEYIKERKAAEAQAPQVQPTSTEAQQ</sequence>
<feature type="domain" description="DUF4369" evidence="2">
    <location>
        <begin position="29"/>
        <end position="127"/>
    </location>
</feature>
<dbReference type="OrthoDB" id="1143206at2"/>
<evidence type="ECO:0000313" key="4">
    <source>
        <dbReference type="Proteomes" id="UP000076630"/>
    </source>
</evidence>
<dbReference type="InterPro" id="IPR025380">
    <property type="entry name" value="DUF4369"/>
</dbReference>
<keyword evidence="1" id="KW-0732">Signal</keyword>
<evidence type="ECO:0000256" key="1">
    <source>
        <dbReference type="SAM" id="SignalP"/>
    </source>
</evidence>
<evidence type="ECO:0000259" key="2">
    <source>
        <dbReference type="Pfam" id="PF14289"/>
    </source>
</evidence>
<comment type="caution">
    <text evidence="3">The sequence shown here is derived from an EMBL/GenBank/DDBJ whole genome shotgun (WGS) entry which is preliminary data.</text>
</comment>
<keyword evidence="4" id="KW-1185">Reference proteome</keyword>